<gene>
    <name evidence="2" type="ORF">RhiirA4_497185</name>
</gene>
<dbReference type="Pfam" id="PF07714">
    <property type="entry name" value="PK_Tyr_Ser-Thr"/>
    <property type="match status" value="1"/>
</dbReference>
<evidence type="ECO:0000313" key="2">
    <source>
        <dbReference type="EMBL" id="PKY52670.1"/>
    </source>
</evidence>
<dbReference type="InterPro" id="IPR001245">
    <property type="entry name" value="Ser-Thr/Tyr_kinase_cat_dom"/>
</dbReference>
<protein>
    <recommendedName>
        <fullName evidence="1">Serine-threonine/tyrosine-protein kinase catalytic domain-containing protein</fullName>
    </recommendedName>
</protein>
<dbReference type="VEuPathDB" id="FungiDB:FUN_013551"/>
<name>A0A2I1H1B0_9GLOM</name>
<proteinExistence type="predicted"/>
<evidence type="ECO:0000313" key="3">
    <source>
        <dbReference type="Proteomes" id="UP000234323"/>
    </source>
</evidence>
<sequence length="189" mass="21812">MSILNKLIIIAQNFFVVLRLEECHTDKIRILLDGEVSQIIKYYNPQSFKILGKIASGQSALVYNIFLTGIINYHPNIIQFCGLTKLQGVLFWELTSRKSPFDFEKKTTKGDHTSIKMNIRNGIREKPVKDTIDKFVALYEKCWQHEPDDRPNIQQVNSELNLINSEKNNVSTTFTPKKSEANEDLYLSD</sequence>
<dbReference type="Proteomes" id="UP000234323">
    <property type="component" value="Unassembled WGS sequence"/>
</dbReference>
<organism evidence="2 3">
    <name type="scientific">Rhizophagus irregularis</name>
    <dbReference type="NCBI Taxonomy" id="588596"/>
    <lineage>
        <taxon>Eukaryota</taxon>
        <taxon>Fungi</taxon>
        <taxon>Fungi incertae sedis</taxon>
        <taxon>Mucoromycota</taxon>
        <taxon>Glomeromycotina</taxon>
        <taxon>Glomeromycetes</taxon>
        <taxon>Glomerales</taxon>
        <taxon>Glomeraceae</taxon>
        <taxon>Rhizophagus</taxon>
    </lineage>
</organism>
<keyword evidence="3" id="KW-1185">Reference proteome</keyword>
<dbReference type="Gene3D" id="1.10.510.10">
    <property type="entry name" value="Transferase(Phosphotransferase) domain 1"/>
    <property type="match status" value="1"/>
</dbReference>
<dbReference type="AlphaFoldDB" id="A0A2I1H1B0"/>
<comment type="caution">
    <text evidence="2">The sequence shown here is derived from an EMBL/GenBank/DDBJ whole genome shotgun (WGS) entry which is preliminary data.</text>
</comment>
<feature type="domain" description="Serine-threonine/tyrosine-protein kinase catalytic" evidence="1">
    <location>
        <begin position="88"/>
        <end position="160"/>
    </location>
</feature>
<dbReference type="GO" id="GO:0004672">
    <property type="term" value="F:protein kinase activity"/>
    <property type="evidence" value="ECO:0007669"/>
    <property type="project" value="InterPro"/>
</dbReference>
<dbReference type="InterPro" id="IPR011009">
    <property type="entry name" value="Kinase-like_dom_sf"/>
</dbReference>
<evidence type="ECO:0000259" key="1">
    <source>
        <dbReference type="Pfam" id="PF07714"/>
    </source>
</evidence>
<dbReference type="EMBL" id="LLXI01001249">
    <property type="protein sequence ID" value="PKY52670.1"/>
    <property type="molecule type" value="Genomic_DNA"/>
</dbReference>
<dbReference type="SUPFAM" id="SSF56112">
    <property type="entry name" value="Protein kinase-like (PK-like)"/>
    <property type="match status" value="1"/>
</dbReference>
<reference evidence="2 3" key="1">
    <citation type="submission" date="2015-10" db="EMBL/GenBank/DDBJ databases">
        <title>Genome analyses suggest a sexual origin of heterokaryosis in a supposedly ancient asexual fungus.</title>
        <authorList>
            <person name="Ropars J."/>
            <person name="Sedzielewska K."/>
            <person name="Noel J."/>
            <person name="Charron P."/>
            <person name="Farinelli L."/>
            <person name="Marton T."/>
            <person name="Kruger M."/>
            <person name="Pelin A."/>
            <person name="Brachmann A."/>
            <person name="Corradi N."/>
        </authorList>
    </citation>
    <scope>NUCLEOTIDE SEQUENCE [LARGE SCALE GENOMIC DNA]</scope>
    <source>
        <strain evidence="2 3">A4</strain>
    </source>
</reference>
<accession>A0A2I1H1B0</accession>